<evidence type="ECO:0008006" key="12">
    <source>
        <dbReference type="Google" id="ProtNLM"/>
    </source>
</evidence>
<feature type="binding site" evidence="6">
    <location>
        <begin position="354"/>
        <end position="361"/>
    </location>
    <ligand>
        <name>ATP</name>
        <dbReference type="ChEBI" id="CHEBI:30616"/>
    </ligand>
</feature>
<keyword evidence="3 6" id="KW-0518">Myosin</keyword>
<dbReference type="SUPFAM" id="SSF54695">
    <property type="entry name" value="POZ domain"/>
    <property type="match status" value="1"/>
</dbReference>
<dbReference type="PANTHER" id="PTHR13140">
    <property type="entry name" value="MYOSIN"/>
    <property type="match status" value="1"/>
</dbReference>
<dbReference type="PRINTS" id="PR00193">
    <property type="entry name" value="MYOSINHEAVY"/>
</dbReference>
<reference evidence="10 11" key="1">
    <citation type="journal article" date="2024" name="Science">
        <title>Giant polyketide synthase enzymes in the biosynthesis of giant marine polyether toxins.</title>
        <authorList>
            <person name="Fallon T.R."/>
            <person name="Shende V.V."/>
            <person name="Wierzbicki I.H."/>
            <person name="Pendleton A.L."/>
            <person name="Watervoot N.F."/>
            <person name="Auber R.P."/>
            <person name="Gonzalez D.J."/>
            <person name="Wisecaver J.H."/>
            <person name="Moore B.S."/>
        </authorList>
    </citation>
    <scope>NUCLEOTIDE SEQUENCE [LARGE SCALE GENOMIC DNA]</scope>
    <source>
        <strain evidence="10 11">12B1</strain>
    </source>
</reference>
<dbReference type="Gene3D" id="1.20.58.530">
    <property type="match status" value="1"/>
</dbReference>
<dbReference type="Gene3D" id="1.20.5.4820">
    <property type="match status" value="1"/>
</dbReference>
<feature type="compositionally biased region" description="Basic and acidic residues" evidence="7">
    <location>
        <begin position="53"/>
        <end position="62"/>
    </location>
</feature>
<evidence type="ECO:0000313" key="11">
    <source>
        <dbReference type="Proteomes" id="UP001515480"/>
    </source>
</evidence>
<organism evidence="10 11">
    <name type="scientific">Prymnesium parvum</name>
    <name type="common">Toxic golden alga</name>
    <dbReference type="NCBI Taxonomy" id="97485"/>
    <lineage>
        <taxon>Eukaryota</taxon>
        <taxon>Haptista</taxon>
        <taxon>Haptophyta</taxon>
        <taxon>Prymnesiophyceae</taxon>
        <taxon>Prymnesiales</taxon>
        <taxon>Prymnesiaceae</taxon>
        <taxon>Prymnesium</taxon>
    </lineage>
</organism>
<dbReference type="InterPro" id="IPR027417">
    <property type="entry name" value="P-loop_NTPase"/>
</dbReference>
<dbReference type="InterPro" id="IPR011333">
    <property type="entry name" value="SKP1/BTB/POZ_sf"/>
</dbReference>
<keyword evidence="1 6" id="KW-0547">Nucleotide-binding</keyword>
<dbReference type="SMART" id="SM00225">
    <property type="entry name" value="BTB"/>
    <property type="match status" value="1"/>
</dbReference>
<evidence type="ECO:0000256" key="4">
    <source>
        <dbReference type="ARBA" id="ARBA00023175"/>
    </source>
</evidence>
<dbReference type="GO" id="GO:0016020">
    <property type="term" value="C:membrane"/>
    <property type="evidence" value="ECO:0007669"/>
    <property type="project" value="TreeGrafter"/>
</dbReference>
<gene>
    <name evidence="10" type="ORF">AB1Y20_007233</name>
</gene>
<dbReference type="Pfam" id="PF00063">
    <property type="entry name" value="Myosin_head"/>
    <property type="match status" value="3"/>
</dbReference>
<dbReference type="Gene3D" id="1.10.10.820">
    <property type="match status" value="1"/>
</dbReference>
<dbReference type="PROSITE" id="PS50096">
    <property type="entry name" value="IQ"/>
    <property type="match status" value="3"/>
</dbReference>
<dbReference type="Pfam" id="PF02214">
    <property type="entry name" value="BTB_2"/>
    <property type="match status" value="1"/>
</dbReference>
<feature type="compositionally biased region" description="Low complexity" evidence="7">
    <location>
        <begin position="143"/>
        <end position="153"/>
    </location>
</feature>
<dbReference type="GO" id="GO:0051260">
    <property type="term" value="P:protein homooligomerization"/>
    <property type="evidence" value="ECO:0007669"/>
    <property type="project" value="InterPro"/>
</dbReference>
<evidence type="ECO:0000256" key="2">
    <source>
        <dbReference type="ARBA" id="ARBA00022840"/>
    </source>
</evidence>
<keyword evidence="11" id="KW-1185">Reference proteome</keyword>
<comment type="caution">
    <text evidence="10">The sequence shown here is derived from an EMBL/GenBank/DDBJ whole genome shotgun (WGS) entry which is preliminary data.</text>
</comment>
<feature type="region of interest" description="Disordered" evidence="7">
    <location>
        <begin position="42"/>
        <end position="206"/>
    </location>
</feature>
<dbReference type="EMBL" id="JBGBPQ010000017">
    <property type="protein sequence ID" value="KAL1507614.1"/>
    <property type="molecule type" value="Genomic_DNA"/>
</dbReference>
<keyword evidence="5 6" id="KW-0009">Actin-binding</keyword>
<dbReference type="Proteomes" id="UP001515480">
    <property type="component" value="Unassembled WGS sequence"/>
</dbReference>
<dbReference type="PROSITE" id="PS50097">
    <property type="entry name" value="BTB"/>
    <property type="match status" value="1"/>
</dbReference>
<feature type="domain" description="BTB" evidence="8">
    <location>
        <begin position="1401"/>
        <end position="1471"/>
    </location>
</feature>
<evidence type="ECO:0000259" key="8">
    <source>
        <dbReference type="PROSITE" id="PS50097"/>
    </source>
</evidence>
<dbReference type="InterPro" id="IPR036961">
    <property type="entry name" value="Kinesin_motor_dom_sf"/>
</dbReference>
<dbReference type="PANTHER" id="PTHR13140:SF845">
    <property type="entry name" value="MYOSIN-LIKE PROTEIN"/>
    <property type="match status" value="1"/>
</dbReference>
<evidence type="ECO:0000256" key="7">
    <source>
        <dbReference type="SAM" id="MobiDB-lite"/>
    </source>
</evidence>
<evidence type="ECO:0000256" key="3">
    <source>
        <dbReference type="ARBA" id="ARBA00023123"/>
    </source>
</evidence>
<dbReference type="GO" id="GO:0016459">
    <property type="term" value="C:myosin complex"/>
    <property type="evidence" value="ECO:0007669"/>
    <property type="project" value="UniProtKB-KW"/>
</dbReference>
<dbReference type="Gene3D" id="3.30.710.10">
    <property type="entry name" value="Potassium Channel Kv1.1, Chain A"/>
    <property type="match status" value="1"/>
</dbReference>
<keyword evidence="4 6" id="KW-0505">Motor protein</keyword>
<dbReference type="Gene3D" id="1.20.120.720">
    <property type="entry name" value="Myosin VI head, motor domain, U50 subdomain"/>
    <property type="match status" value="1"/>
</dbReference>
<dbReference type="GO" id="GO:0000146">
    <property type="term" value="F:microfilament motor activity"/>
    <property type="evidence" value="ECO:0007669"/>
    <property type="project" value="TreeGrafter"/>
</dbReference>
<dbReference type="GO" id="GO:0051015">
    <property type="term" value="F:actin filament binding"/>
    <property type="evidence" value="ECO:0007669"/>
    <property type="project" value="TreeGrafter"/>
</dbReference>
<evidence type="ECO:0000313" key="10">
    <source>
        <dbReference type="EMBL" id="KAL1507614.1"/>
    </source>
</evidence>
<dbReference type="InterPro" id="IPR001609">
    <property type="entry name" value="Myosin_head_motor_dom-like"/>
</dbReference>
<feature type="compositionally biased region" description="Polar residues" evidence="7">
    <location>
        <begin position="91"/>
        <end position="103"/>
    </location>
</feature>
<feature type="region of interest" description="Disordered" evidence="7">
    <location>
        <begin position="541"/>
        <end position="565"/>
    </location>
</feature>
<keyword evidence="2 6" id="KW-0067">ATP-binding</keyword>
<dbReference type="InterPro" id="IPR000210">
    <property type="entry name" value="BTB/POZ_dom"/>
</dbReference>
<feature type="region of interest" description="Actin-binding" evidence="6">
    <location>
        <begin position="939"/>
        <end position="961"/>
    </location>
</feature>
<accession>A0AB34IVI2</accession>
<evidence type="ECO:0000256" key="6">
    <source>
        <dbReference type="PROSITE-ProRule" id="PRU00782"/>
    </source>
</evidence>
<feature type="region of interest" description="Disordered" evidence="7">
    <location>
        <begin position="1"/>
        <end position="26"/>
    </location>
</feature>
<dbReference type="GO" id="GO:0007015">
    <property type="term" value="P:actin filament organization"/>
    <property type="evidence" value="ECO:0007669"/>
    <property type="project" value="TreeGrafter"/>
</dbReference>
<dbReference type="PROSITE" id="PS51456">
    <property type="entry name" value="MYOSIN_MOTOR"/>
    <property type="match status" value="1"/>
</dbReference>
<dbReference type="GO" id="GO:0005524">
    <property type="term" value="F:ATP binding"/>
    <property type="evidence" value="ECO:0007669"/>
    <property type="project" value="UniProtKB-UniRule"/>
</dbReference>
<dbReference type="SMART" id="SM00242">
    <property type="entry name" value="MYSc"/>
    <property type="match status" value="1"/>
</dbReference>
<dbReference type="FunFam" id="1.10.10.820:FF:000001">
    <property type="entry name" value="Myosin heavy chain"/>
    <property type="match status" value="1"/>
</dbReference>
<evidence type="ECO:0000256" key="1">
    <source>
        <dbReference type="ARBA" id="ARBA00022741"/>
    </source>
</evidence>
<protein>
    <recommendedName>
        <fullName evidence="12">Myosin motor domain-containing protein</fullName>
    </recommendedName>
</protein>
<comment type="similarity">
    <text evidence="6">Belongs to the TRAFAC class myosin-kinesin ATPase superfamily. Myosin family.</text>
</comment>
<dbReference type="GO" id="GO:0005737">
    <property type="term" value="C:cytoplasm"/>
    <property type="evidence" value="ECO:0007669"/>
    <property type="project" value="TreeGrafter"/>
</dbReference>
<evidence type="ECO:0000256" key="5">
    <source>
        <dbReference type="ARBA" id="ARBA00023203"/>
    </source>
</evidence>
<dbReference type="InterPro" id="IPR003131">
    <property type="entry name" value="T1-type_BTB"/>
</dbReference>
<name>A0AB34IVI2_PRYPA</name>
<feature type="region of interest" description="Disordered" evidence="7">
    <location>
        <begin position="862"/>
        <end position="896"/>
    </location>
</feature>
<proteinExistence type="inferred from homology"/>
<sequence length="1535" mass="169610">MATEDDAVPAPQDAAHEGAEAAEAAEVDAEALHSALIDEIRTSARRSSLNRVSTRDRHDSSGSDRLSYLKEAINKEITSPPKLKHTDSSLESRASVARSSFSLRHQMPEPLLRSLSKTQVQSKVDAASRQAQEKERVELVAQRAPPRAAAAAEPPKPPEPPKPKGFLGGLVRKVSGSILGGRPKSASKEGGGASEAEEEEEERRGPLDMEVWVADAEQVWITARVESQVGRAQLVVRTAEGACVKVDMGEGGEVPTVNPTYEADMTSLWYLHEPGVLDNLRGRLRLDEPYTYVAHLLIAVNPMKRLPNPEMDTLKKAQSLTSIAPHPYALAESAYRNLSLPKDVRQSQSLVVSGESGAGKTESAKMLMRYICWRAAPRGSKAAAATLNERIVQSNPILESLGNAKTQRNHNSSRFGKYIRIVFKEENGAHVAHSANIDTYLLEKSRLALQAKGERNFHIFYEMLSGATDAQRKQWGISSAEECHYLNQSGVMAVKEHDDVAEFSELTKALGTMSMDAEVQGQMLSLIAGLLHLGNVTFDELEDDASSPPSSSKMPRASPLGAIGEGDAGVVESPTGLGVKVVLEPPSVAALEQAAAQLGLEPPALHEALTTRKMTTIAHGAAESVSVPLDAQKCTYMRDGLAKAVFNAVFDWAVRFINEQLGSTAEPSAELFFIGILDIFGFESFAVNSLEQLLINFANEKLQATFNSHVFTTEQELYKAEGISWRAITWPDNSGAISLISQKGSGMQPGLLHLLDEVCRLPRTTDLELNKRFHDVHAGNPHFPRPGIREVQTKFKILHYAGEVSYTVDGFLDKNNDTVSNDVQELCCNSSNALLSSIFKRHAELLMLKELEVQKAASQRQAARQSITGGPAGGVKRPSVATAPPSDVRGGTKRGSVQALAMQATEAMETASTGRAPMKRGSVAQKSFASVGLNFMRQMSALVNELDTTRCNFIRCIKPNYQLSPGVFDAHYTVMQLRHTGMLQTCALLKNGYPTRIGYAEVKQRYLPVLPKQIASLNLSDAVFAGAILYGFEVPRSLYQLGATRVFFRSGGVSALDDMRYCDMSKRAPRLIKLVKRYIILRNYRRGLTHVRMGNALLWQLRRVRAINAWLFATRVLRVYARGFRKMFRKVAAERMATVIQARARAMAPRRKLLQHTQAERAAREAARLAEIAAKEAAAKAKAAAQIEALARGSAQRKAYREKLRKEAEARRAELEAHMAGRIQGLARGASARKLYVALREQDRIARRAALEARMGTRLCAASRGMKARRERRVLAAAAEAERRRIELEVYTPLVIKLQQWWRIVRSEGVARRFRGVVERFTAPHRRLIAEMVAMRKCYDGSQANTDELTEDQKFLRADFQNRAAASKRAPAPPPPTKVAVRKFEMWISLKVGLGEPEEGAETTAFSGYQVFSARSAILKKAGKYFKEFFTNTDNVDENRDADGHYLVPRSWKHFDAILDHIRDGSLVLPKAYTPSTYDNRKASTEQEELMEFLQEAHFYGLKELVEAAMPRLLTIMYESNPPLLGHLRARGLLG</sequence>
<dbReference type="Gene3D" id="3.40.850.10">
    <property type="entry name" value="Kinesin motor domain"/>
    <property type="match status" value="2"/>
</dbReference>
<dbReference type="SUPFAM" id="SSF52540">
    <property type="entry name" value="P-loop containing nucleoside triphosphate hydrolases"/>
    <property type="match status" value="1"/>
</dbReference>
<evidence type="ECO:0000259" key="9">
    <source>
        <dbReference type="PROSITE" id="PS51456"/>
    </source>
</evidence>
<feature type="domain" description="Myosin motor" evidence="9">
    <location>
        <begin position="260"/>
        <end position="1061"/>
    </location>
</feature>